<organism evidence="3 4">
    <name type="scientific">Roseimaritima ulvae</name>
    <dbReference type="NCBI Taxonomy" id="980254"/>
    <lineage>
        <taxon>Bacteria</taxon>
        <taxon>Pseudomonadati</taxon>
        <taxon>Planctomycetota</taxon>
        <taxon>Planctomycetia</taxon>
        <taxon>Pirellulales</taxon>
        <taxon>Pirellulaceae</taxon>
        <taxon>Roseimaritima</taxon>
    </lineage>
</organism>
<evidence type="ECO:0000313" key="4">
    <source>
        <dbReference type="Proteomes" id="UP000325286"/>
    </source>
</evidence>
<feature type="region of interest" description="Disordered" evidence="1">
    <location>
        <begin position="1"/>
        <end position="29"/>
    </location>
</feature>
<keyword evidence="4" id="KW-1185">Reference proteome</keyword>
<dbReference type="AlphaFoldDB" id="A0A5B9R718"/>
<evidence type="ECO:0000256" key="1">
    <source>
        <dbReference type="SAM" id="MobiDB-lite"/>
    </source>
</evidence>
<sequence length="104" mass="11415">MTIPSNLPTAHPATYSASSAVSPPSGQGEELREAFTQFVGQTLFGQMLSSMRSTVDKPAYFHGGKTEEIFQQQLDQVLVEDITDASADKIADPMFELFNMRRNG</sequence>
<name>A0A5B9R718_9BACT</name>
<feature type="domain" description="Flagellar protein FlgJ N-terminal" evidence="2">
    <location>
        <begin position="50"/>
        <end position="85"/>
    </location>
</feature>
<reference evidence="3 4" key="1">
    <citation type="submission" date="2019-08" db="EMBL/GenBank/DDBJ databases">
        <title>Deep-cultivation of Planctomycetes and their phenomic and genomic characterization uncovers novel biology.</title>
        <authorList>
            <person name="Wiegand S."/>
            <person name="Jogler M."/>
            <person name="Boedeker C."/>
            <person name="Pinto D."/>
            <person name="Vollmers J."/>
            <person name="Rivas-Marin E."/>
            <person name="Kohn T."/>
            <person name="Peeters S.H."/>
            <person name="Heuer A."/>
            <person name="Rast P."/>
            <person name="Oberbeckmann S."/>
            <person name="Bunk B."/>
            <person name="Jeske O."/>
            <person name="Meyerdierks A."/>
            <person name="Storesund J.E."/>
            <person name="Kallscheuer N."/>
            <person name="Luecker S."/>
            <person name="Lage O.M."/>
            <person name="Pohl T."/>
            <person name="Merkel B.J."/>
            <person name="Hornburger P."/>
            <person name="Mueller R.-W."/>
            <person name="Bruemmer F."/>
            <person name="Labrenz M."/>
            <person name="Spormann A.M."/>
            <person name="Op den Camp H."/>
            <person name="Overmann J."/>
            <person name="Amann R."/>
            <person name="Jetten M.S.M."/>
            <person name="Mascher T."/>
            <person name="Medema M.H."/>
            <person name="Devos D.P."/>
            <person name="Kaster A.-K."/>
            <person name="Ovreas L."/>
            <person name="Rohde M."/>
            <person name="Galperin M.Y."/>
            <person name="Jogler C."/>
        </authorList>
    </citation>
    <scope>NUCLEOTIDE SEQUENCE [LARGE SCALE GENOMIC DNA]</scope>
    <source>
        <strain evidence="3 4">UC8</strain>
    </source>
</reference>
<dbReference type="RefSeq" id="WP_068136666.1">
    <property type="nucleotide sequence ID" value="NZ_CP042914.1"/>
</dbReference>
<evidence type="ECO:0000259" key="2">
    <source>
        <dbReference type="Pfam" id="PF10135"/>
    </source>
</evidence>
<gene>
    <name evidence="3" type="ORF">UC8_42170</name>
</gene>
<dbReference type="Proteomes" id="UP000325286">
    <property type="component" value="Chromosome"/>
</dbReference>
<accession>A0A5B9R718</accession>
<dbReference type="KEGG" id="rul:UC8_42170"/>
<evidence type="ECO:0000313" key="3">
    <source>
        <dbReference type="EMBL" id="QEG42183.1"/>
    </source>
</evidence>
<proteinExistence type="predicted"/>
<feature type="compositionally biased region" description="Polar residues" evidence="1">
    <location>
        <begin position="15"/>
        <end position="25"/>
    </location>
</feature>
<dbReference type="OrthoDB" id="280272at2"/>
<dbReference type="Pfam" id="PF10135">
    <property type="entry name" value="Rod-binding"/>
    <property type="match status" value="1"/>
</dbReference>
<dbReference type="InterPro" id="IPR019301">
    <property type="entry name" value="Flagellar_prot_FlgJ_N"/>
</dbReference>
<protein>
    <recommendedName>
        <fullName evidence="2">Flagellar protein FlgJ N-terminal domain-containing protein</fullName>
    </recommendedName>
</protein>
<dbReference type="EMBL" id="CP042914">
    <property type="protein sequence ID" value="QEG42183.1"/>
    <property type="molecule type" value="Genomic_DNA"/>
</dbReference>